<evidence type="ECO:0000313" key="3">
    <source>
        <dbReference type="Proteomes" id="UP001175226"/>
    </source>
</evidence>
<organism evidence="2 3">
    <name type="scientific">Armillaria borealis</name>
    <dbReference type="NCBI Taxonomy" id="47425"/>
    <lineage>
        <taxon>Eukaryota</taxon>
        <taxon>Fungi</taxon>
        <taxon>Dikarya</taxon>
        <taxon>Basidiomycota</taxon>
        <taxon>Agaricomycotina</taxon>
        <taxon>Agaricomycetes</taxon>
        <taxon>Agaricomycetidae</taxon>
        <taxon>Agaricales</taxon>
        <taxon>Marasmiineae</taxon>
        <taxon>Physalacriaceae</taxon>
        <taxon>Armillaria</taxon>
    </lineage>
</organism>
<reference evidence="2" key="1">
    <citation type="submission" date="2023-06" db="EMBL/GenBank/DDBJ databases">
        <authorList>
            <consortium name="Lawrence Berkeley National Laboratory"/>
            <person name="Ahrendt S."/>
            <person name="Sahu N."/>
            <person name="Indic B."/>
            <person name="Wong-Bajracharya J."/>
            <person name="Merenyi Z."/>
            <person name="Ke H.-M."/>
            <person name="Monk M."/>
            <person name="Kocsube S."/>
            <person name="Drula E."/>
            <person name="Lipzen A."/>
            <person name="Balint B."/>
            <person name="Henrissat B."/>
            <person name="Andreopoulos B."/>
            <person name="Martin F.M."/>
            <person name="Harder C.B."/>
            <person name="Rigling D."/>
            <person name="Ford K.L."/>
            <person name="Foster G.D."/>
            <person name="Pangilinan J."/>
            <person name="Papanicolaou A."/>
            <person name="Barry K."/>
            <person name="LaButti K."/>
            <person name="Viragh M."/>
            <person name="Koriabine M."/>
            <person name="Yan M."/>
            <person name="Riley R."/>
            <person name="Champramary S."/>
            <person name="Plett K.L."/>
            <person name="Tsai I.J."/>
            <person name="Slot J."/>
            <person name="Sipos G."/>
            <person name="Plett J."/>
            <person name="Nagy L.G."/>
            <person name="Grigoriev I.V."/>
        </authorList>
    </citation>
    <scope>NUCLEOTIDE SEQUENCE</scope>
    <source>
        <strain evidence="2">FPL87.14</strain>
    </source>
</reference>
<feature type="region of interest" description="Disordered" evidence="1">
    <location>
        <begin position="394"/>
        <end position="417"/>
    </location>
</feature>
<name>A0AA39MGS7_9AGAR</name>
<feature type="region of interest" description="Disordered" evidence="1">
    <location>
        <begin position="115"/>
        <end position="201"/>
    </location>
</feature>
<accession>A0AA39MGS7</accession>
<comment type="caution">
    <text evidence="2">The sequence shown here is derived from an EMBL/GenBank/DDBJ whole genome shotgun (WGS) entry which is preliminary data.</text>
</comment>
<evidence type="ECO:0000313" key="2">
    <source>
        <dbReference type="EMBL" id="KAK0433174.1"/>
    </source>
</evidence>
<evidence type="ECO:0000256" key="1">
    <source>
        <dbReference type="SAM" id="MobiDB-lite"/>
    </source>
</evidence>
<feature type="compositionally biased region" description="Low complexity" evidence="1">
    <location>
        <begin position="138"/>
        <end position="161"/>
    </location>
</feature>
<dbReference type="Proteomes" id="UP001175226">
    <property type="component" value="Unassembled WGS sequence"/>
</dbReference>
<sequence>MSSSIPNKPSRGDASGKRRHSHRSVSDDVDSALTEQPATVPPKKRSKRDRPVGSSDASTRVSPVPGGAAYTSLPPVTMSHPSSVVHQQIRRRVSYGDLTPKEIVTVLYHRQLAGPAPPASAPGPLAMKSSGVLPYTQADPAGSVSGSDDADISGSDAGTASRNPFIDDIAEECDSESASCDSRSNDGSDDEREELSDVPARNVKAHQMSAVPPLADVRHARTKTEKGEYLKTMFMLDHGLVGDLASDDNVRSDPSVAISVKKSKGCGSNVTESAVSGPGPVSASAAINPSSLRAPLDDAYLEDFDYAPDPVHCSTPKGHACKGKAKAPAAPPTSTLQVFTDVSAALASSSSDAAVMKMLADAGRVLPPVAVLHGNLVKDPFIAGLDGFLGSDCRDTESDRDSGDASEDESAAVGKPLVQDLTEPDDVTLHVMLPELQEDQLSDHYAMLPSIGYYRSIFTPGSTASSFEHPPCITFDEVKKFFLHDTMWSFIAYLKFFGHAPYCNLSSMPQPAFTSDGKKVLYSNMPAVAMIAGVITECFLCRIAQQGGYDAEGRGSGSTVVEGGKSYHSIRIVPFSQLWRWESTMLCLIFKVPHLKSSSISSKGPEFSTRAHISGSGFNKNKISSPAQQIGPAGTGSKTPAKSGSAWPAWPGKRGSLASTPKEYYHCLGFDDDVPMFDGRASKGHHFLFRPSDFDNLSSMPRYGSGRDLDYFSMVAVGYTPTVWTVNQEARLSMNIQFVILLGQAPKPAELAAAGYNIPQLTSTRSMLYPMSGPLSNMDLPDLLGNNVIEQSFLDAISSPPSSELVEVAVLSKIQQCERFILGSTLGSLVAMLICVGLSLQMAHLHSVYLLSAGTSTLYYEDDIRLSLFSLYYPAFRILLPMDIPSATRVFTSAAGVDHQQLDVLLSLIQHTNSCGTFAANVCAFDDGTHPYLLYQTSMLSLLSTPDEGRLYYSTLLDVIRDIENAYPNSLAPSGYSVNESSFCVAIYRPHQPDIFPLEILNRIFSFLPKPQLLLLQPNWHACFGVGDEAIRDALILALAYELALAFMSHMWSFQTLVTSIDHTNWPSSNIPFYYRIFPNISSISICGTGCPQYCPQLSSPYLLSPSVRALCLSRCSILDHSIEAMPSKCELLYRLELSSMTSGHIAGLCSPTSLTTDFAAWRANLGFDHFLRGVVRCPPRPSLRELQIDYPDHMGPSLSFSSDVNGTPPIFLEMFPNPSIPLRVERFLQDGEVYPVRLRTGSVTILTIRISIYTARVMPPLSMRCQVYPDFSLHGFVALTKLSVHCRTEDVYIIASYCSTWSAKTRQSPDSCFLLTLYWGNEHFKGTIHHSMLLPVLAPAPLNDGIALKG</sequence>
<proteinExistence type="predicted"/>
<feature type="compositionally biased region" description="Acidic residues" evidence="1">
    <location>
        <begin position="187"/>
        <end position="196"/>
    </location>
</feature>
<feature type="region of interest" description="Disordered" evidence="1">
    <location>
        <begin position="618"/>
        <end position="649"/>
    </location>
</feature>
<keyword evidence="3" id="KW-1185">Reference proteome</keyword>
<feature type="region of interest" description="Disordered" evidence="1">
    <location>
        <begin position="1"/>
        <end position="85"/>
    </location>
</feature>
<dbReference type="EMBL" id="JAUEPT010000084">
    <property type="protein sequence ID" value="KAK0433174.1"/>
    <property type="molecule type" value="Genomic_DNA"/>
</dbReference>
<feature type="compositionally biased region" description="Polar residues" evidence="1">
    <location>
        <begin position="618"/>
        <end position="628"/>
    </location>
</feature>
<feature type="compositionally biased region" description="Basic and acidic residues" evidence="1">
    <location>
        <begin position="394"/>
        <end position="403"/>
    </location>
</feature>
<protein>
    <submittedName>
        <fullName evidence="2">Uncharacterized protein</fullName>
    </submittedName>
</protein>
<gene>
    <name evidence="2" type="ORF">EV421DRAFT_1741774</name>
</gene>